<dbReference type="GO" id="GO:0016620">
    <property type="term" value="F:oxidoreductase activity, acting on the aldehyde or oxo group of donors, NAD or NADP as acceptor"/>
    <property type="evidence" value="ECO:0007669"/>
    <property type="project" value="InterPro"/>
</dbReference>
<dbReference type="Gene3D" id="3.40.309.10">
    <property type="entry name" value="Aldehyde Dehydrogenase, Chain A, domain 2"/>
    <property type="match status" value="1"/>
</dbReference>
<evidence type="ECO:0000313" key="1">
    <source>
        <dbReference type="EMBL" id="KAJ8718196.1"/>
    </source>
</evidence>
<dbReference type="EMBL" id="JARGEI010000016">
    <property type="protein sequence ID" value="KAJ8718196.1"/>
    <property type="molecule type" value="Genomic_DNA"/>
</dbReference>
<dbReference type="Proteomes" id="UP001231518">
    <property type="component" value="Chromosome 18"/>
</dbReference>
<protein>
    <submittedName>
        <fullName evidence="1">Uncharacterized protein</fullName>
    </submittedName>
</protein>
<sequence>MNLQFSEMSVDTSLAQEYLNKNKTLLELCNDYEGITKNFHPYVYNGKEFIKQGPLLLGTNGEGMENTIQKMASGLKQNATLIAQLEYLFRNIPIEVTKAQVDLLIQYLRCYVDSDIHAGRSTFHPDESLLMIGSQMQWICKTRTLSCLSKGTAAISYLLVTLLYDARGAQECCLYFERPRDSPNVDWLLRTKSPIRGLDSGTVAVVSDDADVDSAVDKIISVSTKAPWHLRRILVQESVYQQFKDALGWKCKNKPLNSDVLCADALTYTDRTFLLDPVQLTEENPSVVTVEAYRTTKEVISLLQQDKTRYVSLWTNGIAEINEVTHSTKSPVVWVNNVADFRGPPQVAEAVFSYTYSYTIYPVVKGDSYAKLCELSQSWLKLDLERRRDILCGVLDKYILLHPARKQFAEIKNSLLTCTLKSFVDVGKDYVCIGMSQPLGVLGYTGDTIFSVESFKSILQGNALYVLSKADEGIDYVVFKQASVPVERGKEALMDDSEVIIWQSGLDTITRVVWTISGTIFAN</sequence>
<dbReference type="PANTHER" id="PTHR21644">
    <property type="entry name" value="AT02555P-RELATED"/>
    <property type="match status" value="1"/>
</dbReference>
<evidence type="ECO:0000313" key="2">
    <source>
        <dbReference type="Proteomes" id="UP001231518"/>
    </source>
</evidence>
<dbReference type="SUPFAM" id="SSF53720">
    <property type="entry name" value="ALDH-like"/>
    <property type="match status" value="1"/>
</dbReference>
<dbReference type="AlphaFoldDB" id="A0AAD7YL97"/>
<dbReference type="InterPro" id="IPR016161">
    <property type="entry name" value="Ald_DH/histidinol_DH"/>
</dbReference>
<name>A0AAD7YL97_MYTSE</name>
<accession>A0AAD7YL97</accession>
<dbReference type="PANTHER" id="PTHR21644:SF0">
    <property type="entry name" value="AT02555P-RELATED"/>
    <property type="match status" value="1"/>
</dbReference>
<dbReference type="InterPro" id="IPR016163">
    <property type="entry name" value="Ald_DH_C"/>
</dbReference>
<gene>
    <name evidence="1" type="ORF">PYW07_006126</name>
</gene>
<keyword evidence="2" id="KW-1185">Reference proteome</keyword>
<comment type="caution">
    <text evidence="1">The sequence shown here is derived from an EMBL/GenBank/DDBJ whole genome shotgun (WGS) entry which is preliminary data.</text>
</comment>
<reference evidence="1" key="1">
    <citation type="submission" date="2023-03" db="EMBL/GenBank/DDBJ databases">
        <title>Chromosome-level genomes of two armyworms, Mythimna separata and Mythimna loreyi, provide insights into the biosynthesis and reception of sex pheromones.</title>
        <authorList>
            <person name="Zhao H."/>
        </authorList>
    </citation>
    <scope>NUCLEOTIDE SEQUENCE</scope>
    <source>
        <strain evidence="1">BeijingLab</strain>
        <tissue evidence="1">Pupa</tissue>
    </source>
</reference>
<organism evidence="1 2">
    <name type="scientific">Mythimna separata</name>
    <name type="common">Oriental armyworm</name>
    <name type="synonym">Pseudaletia separata</name>
    <dbReference type="NCBI Taxonomy" id="271217"/>
    <lineage>
        <taxon>Eukaryota</taxon>
        <taxon>Metazoa</taxon>
        <taxon>Ecdysozoa</taxon>
        <taxon>Arthropoda</taxon>
        <taxon>Hexapoda</taxon>
        <taxon>Insecta</taxon>
        <taxon>Pterygota</taxon>
        <taxon>Neoptera</taxon>
        <taxon>Endopterygota</taxon>
        <taxon>Lepidoptera</taxon>
        <taxon>Glossata</taxon>
        <taxon>Ditrysia</taxon>
        <taxon>Noctuoidea</taxon>
        <taxon>Noctuidae</taxon>
        <taxon>Noctuinae</taxon>
        <taxon>Hadenini</taxon>
        <taxon>Mythimna</taxon>
    </lineage>
</organism>
<dbReference type="InterPro" id="IPR009961">
    <property type="entry name" value="DUF1487"/>
</dbReference>
<proteinExistence type="predicted"/>